<reference evidence="2" key="1">
    <citation type="journal article" date="2022" name="Plant J.">
        <title>Strategies of tolerance reflected in two North American maple genomes.</title>
        <authorList>
            <person name="McEvoy S.L."/>
            <person name="Sezen U.U."/>
            <person name="Trouern-Trend A."/>
            <person name="McMahon S.M."/>
            <person name="Schaberg P.G."/>
            <person name="Yang J."/>
            <person name="Wegrzyn J.L."/>
            <person name="Swenson N.G."/>
        </authorList>
    </citation>
    <scope>NUCLEOTIDE SEQUENCE</scope>
    <source>
        <strain evidence="2">NS2018</strain>
    </source>
</reference>
<accession>A0AA39UM04</accession>
<feature type="compositionally biased region" description="Basic residues" evidence="1">
    <location>
        <begin position="50"/>
        <end position="61"/>
    </location>
</feature>
<protein>
    <submittedName>
        <fullName evidence="2">Uncharacterized protein</fullName>
    </submittedName>
</protein>
<evidence type="ECO:0000313" key="2">
    <source>
        <dbReference type="EMBL" id="KAK0572559.1"/>
    </source>
</evidence>
<name>A0AA39UM04_ACESA</name>
<dbReference type="EMBL" id="JAUESC010000388">
    <property type="protein sequence ID" value="KAK0572559.1"/>
    <property type="molecule type" value="Genomic_DNA"/>
</dbReference>
<proteinExistence type="predicted"/>
<evidence type="ECO:0000313" key="3">
    <source>
        <dbReference type="Proteomes" id="UP001168877"/>
    </source>
</evidence>
<organism evidence="2 3">
    <name type="scientific">Acer saccharum</name>
    <name type="common">Sugar maple</name>
    <dbReference type="NCBI Taxonomy" id="4024"/>
    <lineage>
        <taxon>Eukaryota</taxon>
        <taxon>Viridiplantae</taxon>
        <taxon>Streptophyta</taxon>
        <taxon>Embryophyta</taxon>
        <taxon>Tracheophyta</taxon>
        <taxon>Spermatophyta</taxon>
        <taxon>Magnoliopsida</taxon>
        <taxon>eudicotyledons</taxon>
        <taxon>Gunneridae</taxon>
        <taxon>Pentapetalae</taxon>
        <taxon>rosids</taxon>
        <taxon>malvids</taxon>
        <taxon>Sapindales</taxon>
        <taxon>Sapindaceae</taxon>
        <taxon>Hippocastanoideae</taxon>
        <taxon>Acereae</taxon>
        <taxon>Acer</taxon>
    </lineage>
</organism>
<evidence type="ECO:0000256" key="1">
    <source>
        <dbReference type="SAM" id="MobiDB-lite"/>
    </source>
</evidence>
<reference evidence="2" key="2">
    <citation type="submission" date="2023-06" db="EMBL/GenBank/DDBJ databases">
        <authorList>
            <person name="Swenson N.G."/>
            <person name="Wegrzyn J.L."/>
            <person name="Mcevoy S.L."/>
        </authorList>
    </citation>
    <scope>NUCLEOTIDE SEQUENCE</scope>
    <source>
        <strain evidence="2">NS2018</strain>
        <tissue evidence="2">Leaf</tissue>
    </source>
</reference>
<comment type="caution">
    <text evidence="2">The sequence shown here is derived from an EMBL/GenBank/DDBJ whole genome shotgun (WGS) entry which is preliminary data.</text>
</comment>
<gene>
    <name evidence="2" type="ORF">LWI29_033463</name>
</gene>
<dbReference type="Proteomes" id="UP001168877">
    <property type="component" value="Unassembled WGS sequence"/>
</dbReference>
<dbReference type="AlphaFoldDB" id="A0AA39UM04"/>
<keyword evidence="3" id="KW-1185">Reference proteome</keyword>
<sequence>MDSAASPATSGVPPTPEVHYVSSSSSQPDSYQPEARSDSSASTCVDTRPWRRPGKRMSTHKIYKDSHSLESRVATQRIVENDIEEEHIAARIPFSPERICAYEIEPNMVGPEKITKYMRRQQRDFADSC</sequence>
<feature type="region of interest" description="Disordered" evidence="1">
    <location>
        <begin position="1"/>
        <end position="61"/>
    </location>
</feature>